<dbReference type="AlphaFoldDB" id="A0A0V0S0P2"/>
<comment type="caution">
    <text evidence="1">The sequence shown here is derived from an EMBL/GenBank/DDBJ whole genome shotgun (WGS) entry which is preliminary data.</text>
</comment>
<protein>
    <submittedName>
        <fullName evidence="1">Uncharacterized protein</fullName>
    </submittedName>
</protein>
<dbReference type="EMBL" id="JYDL01000053">
    <property type="protein sequence ID" value="KRX20037.1"/>
    <property type="molecule type" value="Genomic_DNA"/>
</dbReference>
<reference evidence="1 2" key="1">
    <citation type="submission" date="2015-01" db="EMBL/GenBank/DDBJ databases">
        <title>Evolution of Trichinella species and genotypes.</title>
        <authorList>
            <person name="Korhonen P.K."/>
            <person name="Edoardo P."/>
            <person name="Giuseppe L.R."/>
            <person name="Gasser R.B."/>
        </authorList>
    </citation>
    <scope>NUCLEOTIDE SEQUENCE [LARGE SCALE GENOMIC DNA]</scope>
    <source>
        <strain evidence="1">ISS37</strain>
    </source>
</reference>
<sequence>MVVRGGSYLLMSVDGEPKVTVHIIVSDCNSQFDGSLTLCKNNGNACWSKLHRTNSIRILEGNSGVFLPLGVLMNDHHVTWLYAEALSS</sequence>
<accession>A0A0V0S0P2</accession>
<name>A0A0V0S0P2_9BILA</name>
<evidence type="ECO:0000313" key="2">
    <source>
        <dbReference type="Proteomes" id="UP000054630"/>
    </source>
</evidence>
<gene>
    <name evidence="1" type="ORF">T07_10835</name>
</gene>
<proteinExistence type="predicted"/>
<evidence type="ECO:0000313" key="1">
    <source>
        <dbReference type="EMBL" id="KRX20037.1"/>
    </source>
</evidence>
<keyword evidence="2" id="KW-1185">Reference proteome</keyword>
<organism evidence="1 2">
    <name type="scientific">Trichinella nelsoni</name>
    <dbReference type="NCBI Taxonomy" id="6336"/>
    <lineage>
        <taxon>Eukaryota</taxon>
        <taxon>Metazoa</taxon>
        <taxon>Ecdysozoa</taxon>
        <taxon>Nematoda</taxon>
        <taxon>Enoplea</taxon>
        <taxon>Dorylaimia</taxon>
        <taxon>Trichinellida</taxon>
        <taxon>Trichinellidae</taxon>
        <taxon>Trichinella</taxon>
    </lineage>
</organism>
<dbReference type="Proteomes" id="UP000054630">
    <property type="component" value="Unassembled WGS sequence"/>
</dbReference>